<evidence type="ECO:0000313" key="1">
    <source>
        <dbReference type="EMBL" id="SKB64101.1"/>
    </source>
</evidence>
<keyword evidence="2" id="KW-1185">Reference proteome</keyword>
<accession>A0A1T5CXL8</accession>
<dbReference type="RefSeq" id="WP_079702537.1">
    <property type="nucleotide sequence ID" value="NZ_FUYR01000002.1"/>
</dbReference>
<organism evidence="1 2">
    <name type="scientific">Daejeonella lutea</name>
    <dbReference type="NCBI Taxonomy" id="572036"/>
    <lineage>
        <taxon>Bacteria</taxon>
        <taxon>Pseudomonadati</taxon>
        <taxon>Bacteroidota</taxon>
        <taxon>Sphingobacteriia</taxon>
        <taxon>Sphingobacteriales</taxon>
        <taxon>Sphingobacteriaceae</taxon>
        <taxon>Daejeonella</taxon>
    </lineage>
</organism>
<evidence type="ECO:0000313" key="2">
    <source>
        <dbReference type="Proteomes" id="UP000189981"/>
    </source>
</evidence>
<gene>
    <name evidence="1" type="ORF">SAMN05661099_1992</name>
</gene>
<name>A0A1T5CXL8_9SPHI</name>
<dbReference type="EMBL" id="FUYR01000002">
    <property type="protein sequence ID" value="SKB64101.1"/>
    <property type="molecule type" value="Genomic_DNA"/>
</dbReference>
<proteinExistence type="predicted"/>
<sequence>MSGVDLFKIQARNIQSLYPTLNYHEDSDVNPFIEGRLVLRDSANNYIDAYSIRITPSEFYPLRFPFVFELEGRLPFNIDWHVFEDGRCCIKSLPEEILICKTELNISQFIEEQVVPYFFNQKHRELFGYYLKERSHGSQGHIEFFEDVFKTNNLNRIAKALFHISRNYKPSRVDKCFCGSSLKYRKCCREPHQTISIFSKDEIEIFLRMVINSPRFSI</sequence>
<dbReference type="STRING" id="572036.SAMN05661099_1992"/>
<reference evidence="2" key="1">
    <citation type="submission" date="2017-02" db="EMBL/GenBank/DDBJ databases">
        <authorList>
            <person name="Varghese N."/>
            <person name="Submissions S."/>
        </authorList>
    </citation>
    <scope>NUCLEOTIDE SEQUENCE [LARGE SCALE GENOMIC DNA]</scope>
    <source>
        <strain evidence="2">DSM 22385</strain>
    </source>
</reference>
<protein>
    <submittedName>
        <fullName evidence="1">SEC-C motif-containing protein</fullName>
    </submittedName>
</protein>
<dbReference type="AlphaFoldDB" id="A0A1T5CXL8"/>
<dbReference type="Proteomes" id="UP000189981">
    <property type="component" value="Unassembled WGS sequence"/>
</dbReference>